<evidence type="ECO:0000256" key="1">
    <source>
        <dbReference type="SAM" id="MobiDB-lite"/>
    </source>
</evidence>
<keyword evidence="3" id="KW-1185">Reference proteome</keyword>
<reference evidence="2 3" key="1">
    <citation type="submission" date="2018-11" db="EMBL/GenBank/DDBJ databases">
        <authorList>
            <consortium name="Pathogen Informatics"/>
        </authorList>
    </citation>
    <scope>NUCLEOTIDE SEQUENCE [LARGE SCALE GENOMIC DNA]</scope>
</reference>
<protein>
    <submittedName>
        <fullName evidence="2">Uncharacterized protein</fullName>
    </submittedName>
</protein>
<dbReference type="OrthoDB" id="5849529at2759"/>
<name>A0A3P7IFH1_STRVU</name>
<feature type="region of interest" description="Disordered" evidence="1">
    <location>
        <begin position="35"/>
        <end position="59"/>
    </location>
</feature>
<organism evidence="2 3">
    <name type="scientific">Strongylus vulgaris</name>
    <name type="common">Blood worm</name>
    <dbReference type="NCBI Taxonomy" id="40348"/>
    <lineage>
        <taxon>Eukaryota</taxon>
        <taxon>Metazoa</taxon>
        <taxon>Ecdysozoa</taxon>
        <taxon>Nematoda</taxon>
        <taxon>Chromadorea</taxon>
        <taxon>Rhabditida</taxon>
        <taxon>Rhabditina</taxon>
        <taxon>Rhabditomorpha</taxon>
        <taxon>Strongyloidea</taxon>
        <taxon>Strongylidae</taxon>
        <taxon>Strongylus</taxon>
    </lineage>
</organism>
<proteinExistence type="predicted"/>
<dbReference type="AlphaFoldDB" id="A0A3P7IFH1"/>
<accession>A0A3P7IFH1</accession>
<dbReference type="Proteomes" id="UP000270094">
    <property type="component" value="Unassembled WGS sequence"/>
</dbReference>
<feature type="compositionally biased region" description="Basic and acidic residues" evidence="1">
    <location>
        <begin position="35"/>
        <end position="45"/>
    </location>
</feature>
<gene>
    <name evidence="2" type="ORF">SVUK_LOCUS6949</name>
</gene>
<sequence>MESITKRFYTNLFRSSTPVSNLIIPTEEIPPRILPDECRDPDHKGSHGSGTGPFFSRTLTPPARSFGNGSVIEDRCIFPILYVILKITGYASRLMVFNRCYSIGFTR</sequence>
<evidence type="ECO:0000313" key="3">
    <source>
        <dbReference type="Proteomes" id="UP000270094"/>
    </source>
</evidence>
<evidence type="ECO:0000313" key="2">
    <source>
        <dbReference type="EMBL" id="VDM71951.1"/>
    </source>
</evidence>
<dbReference type="EMBL" id="UYYB01022899">
    <property type="protein sequence ID" value="VDM71951.1"/>
    <property type="molecule type" value="Genomic_DNA"/>
</dbReference>